<feature type="domain" description="RNA polymerase sigma factor 70 region 4 type 2" evidence="1">
    <location>
        <begin position="27"/>
        <end position="77"/>
    </location>
</feature>
<dbReference type="Pfam" id="PF08281">
    <property type="entry name" value="Sigma70_r4_2"/>
    <property type="match status" value="1"/>
</dbReference>
<dbReference type="GO" id="GO:0016987">
    <property type="term" value="F:sigma factor activity"/>
    <property type="evidence" value="ECO:0007669"/>
    <property type="project" value="InterPro"/>
</dbReference>
<accession>X0U7Q3</accession>
<feature type="non-terminal residue" evidence="2">
    <location>
        <position position="1"/>
    </location>
</feature>
<dbReference type="AlphaFoldDB" id="X0U7Q3"/>
<dbReference type="InterPro" id="IPR013324">
    <property type="entry name" value="RNA_pol_sigma_r3/r4-like"/>
</dbReference>
<dbReference type="InterPro" id="IPR014284">
    <property type="entry name" value="RNA_pol_sigma-70_dom"/>
</dbReference>
<dbReference type="Gene3D" id="1.10.10.10">
    <property type="entry name" value="Winged helix-like DNA-binding domain superfamily/Winged helix DNA-binding domain"/>
    <property type="match status" value="1"/>
</dbReference>
<dbReference type="InterPro" id="IPR013249">
    <property type="entry name" value="RNA_pol_sigma70_r4_t2"/>
</dbReference>
<dbReference type="NCBIfam" id="TIGR02937">
    <property type="entry name" value="sigma70-ECF"/>
    <property type="match status" value="1"/>
</dbReference>
<dbReference type="SUPFAM" id="SSF88659">
    <property type="entry name" value="Sigma3 and sigma4 domains of RNA polymerase sigma factors"/>
    <property type="match status" value="1"/>
</dbReference>
<evidence type="ECO:0000259" key="1">
    <source>
        <dbReference type="Pfam" id="PF08281"/>
    </source>
</evidence>
<dbReference type="InterPro" id="IPR036388">
    <property type="entry name" value="WH-like_DNA-bd_sf"/>
</dbReference>
<organism evidence="2">
    <name type="scientific">marine sediment metagenome</name>
    <dbReference type="NCBI Taxonomy" id="412755"/>
    <lineage>
        <taxon>unclassified sequences</taxon>
        <taxon>metagenomes</taxon>
        <taxon>ecological metagenomes</taxon>
    </lineage>
</organism>
<dbReference type="CDD" id="cd06171">
    <property type="entry name" value="Sigma70_r4"/>
    <property type="match status" value="1"/>
</dbReference>
<name>X0U7Q3_9ZZZZ</name>
<dbReference type="GO" id="GO:0003677">
    <property type="term" value="F:DNA binding"/>
    <property type="evidence" value="ECO:0007669"/>
    <property type="project" value="InterPro"/>
</dbReference>
<gene>
    <name evidence="2" type="ORF">S01H1_21640</name>
</gene>
<protein>
    <recommendedName>
        <fullName evidence="1">RNA polymerase sigma factor 70 region 4 type 2 domain-containing protein</fullName>
    </recommendedName>
</protein>
<sequence>GNANRPPQIPSHEPSVATRFELSELRERIEGVLEKIPPSLRELFVWRHINEFSYEEIAEIKNLPVGTIKNRVFQAKELIRNYLEKTK</sequence>
<reference evidence="2" key="1">
    <citation type="journal article" date="2014" name="Front. Microbiol.">
        <title>High frequency of phylogenetically diverse reductive dehalogenase-homologous genes in deep subseafloor sedimentary metagenomes.</title>
        <authorList>
            <person name="Kawai M."/>
            <person name="Futagami T."/>
            <person name="Toyoda A."/>
            <person name="Takaki Y."/>
            <person name="Nishi S."/>
            <person name="Hori S."/>
            <person name="Arai W."/>
            <person name="Tsubouchi T."/>
            <person name="Morono Y."/>
            <person name="Uchiyama I."/>
            <person name="Ito T."/>
            <person name="Fujiyama A."/>
            <person name="Inagaki F."/>
            <person name="Takami H."/>
        </authorList>
    </citation>
    <scope>NUCLEOTIDE SEQUENCE</scope>
    <source>
        <strain evidence="2">Expedition CK06-06</strain>
    </source>
</reference>
<evidence type="ECO:0000313" key="2">
    <source>
        <dbReference type="EMBL" id="GAF96397.1"/>
    </source>
</evidence>
<proteinExistence type="predicted"/>
<dbReference type="EMBL" id="BARS01012038">
    <property type="protein sequence ID" value="GAF96397.1"/>
    <property type="molecule type" value="Genomic_DNA"/>
</dbReference>
<comment type="caution">
    <text evidence="2">The sequence shown here is derived from an EMBL/GenBank/DDBJ whole genome shotgun (WGS) entry which is preliminary data.</text>
</comment>
<dbReference type="GO" id="GO:0006352">
    <property type="term" value="P:DNA-templated transcription initiation"/>
    <property type="evidence" value="ECO:0007669"/>
    <property type="project" value="InterPro"/>
</dbReference>